<organism evidence="3 4">
    <name type="scientific">Phytohabitans kaempferiae</name>
    <dbReference type="NCBI Taxonomy" id="1620943"/>
    <lineage>
        <taxon>Bacteria</taxon>
        <taxon>Bacillati</taxon>
        <taxon>Actinomycetota</taxon>
        <taxon>Actinomycetes</taxon>
        <taxon>Micromonosporales</taxon>
        <taxon>Micromonosporaceae</taxon>
    </lineage>
</organism>
<dbReference type="Gene3D" id="2.30.40.10">
    <property type="entry name" value="Urease, subunit C, domain 1"/>
    <property type="match status" value="1"/>
</dbReference>
<dbReference type="InterPro" id="IPR006680">
    <property type="entry name" value="Amidohydro-rel"/>
</dbReference>
<dbReference type="PIRSF" id="PIRSF039004">
    <property type="entry name" value="ADE_EF_0837"/>
    <property type="match status" value="1"/>
</dbReference>
<evidence type="ECO:0000313" key="4">
    <source>
        <dbReference type="Proteomes" id="UP001589867"/>
    </source>
</evidence>
<feature type="domain" description="Amidohydrolase-related" evidence="2">
    <location>
        <begin position="271"/>
        <end position="340"/>
    </location>
</feature>
<dbReference type="InterPro" id="IPR011059">
    <property type="entry name" value="Metal-dep_hydrolase_composite"/>
</dbReference>
<dbReference type="PANTHER" id="PTHR42717">
    <property type="entry name" value="DIHYDROOROTASE-RELATED"/>
    <property type="match status" value="1"/>
</dbReference>
<dbReference type="InterPro" id="IPR020043">
    <property type="entry name" value="Deacetylase_Atu3266-like"/>
</dbReference>
<dbReference type="PANTHER" id="PTHR42717:SF1">
    <property type="entry name" value="IMIDAZOLONEPROPIONASE AND RELATED AMIDOHYDROLASES"/>
    <property type="match status" value="1"/>
</dbReference>
<name>A0ABV6MB17_9ACTN</name>
<accession>A0ABV6MB17</accession>
<dbReference type="Proteomes" id="UP001589867">
    <property type="component" value="Unassembled WGS sequence"/>
</dbReference>
<reference evidence="3 4" key="1">
    <citation type="submission" date="2024-09" db="EMBL/GenBank/DDBJ databases">
        <authorList>
            <person name="Sun Q."/>
            <person name="Mori K."/>
        </authorList>
    </citation>
    <scope>NUCLEOTIDE SEQUENCE [LARGE SCALE GENOMIC DNA]</scope>
    <source>
        <strain evidence="3 4">TBRC 3947</strain>
    </source>
</reference>
<evidence type="ECO:0000256" key="1">
    <source>
        <dbReference type="SAM" id="MobiDB-lite"/>
    </source>
</evidence>
<dbReference type="SUPFAM" id="SSF51556">
    <property type="entry name" value="Metallo-dependent hydrolases"/>
    <property type="match status" value="1"/>
</dbReference>
<dbReference type="NCBIfam" id="NF006689">
    <property type="entry name" value="PRK09237.1"/>
    <property type="match status" value="1"/>
</dbReference>
<gene>
    <name evidence="3" type="ORF">ACFFIA_30045</name>
</gene>
<dbReference type="RefSeq" id="WP_377257144.1">
    <property type="nucleotide sequence ID" value="NZ_JBHLUH010000061.1"/>
</dbReference>
<sequence>MTIGIDSGSPHDLLLTGGHVVDVGGGHIGRHDVAVRGGRIAAVAPELPREGAREVVDVTGRLVTPGLVDLHTHVHPGATYWGIQPDPVAWHSGVTTWVDAGSAGAWTIDALRAAADSFRVRVPALLNISAVGLTGRTGESVDLAHCDVDAALDAIARHPDLVVGVKVRIDRETVGDHGIRPLERALDVARAAGLPVMVHVAAGPPGPADVLPLLRPGDILTHCASGVAATGAGPVVREAYARGVLLDVGHGAGGFAFDVLEEQLAAGLAPHTVSTDLHARCRYGPVFDMPTTMAKLRAVGVPLEEVVAAATARPAAALALRGGVGTLAVGAVADLAVFAVEAGPVPVVDAHGQVREAPERLVNEATYVAGRLLPPALPEPPPAWIPLTGAQRAALERRDNALRALLGQPLVGPEGLSEQFPRATPETGLGGGPATALPTREG</sequence>
<dbReference type="Pfam" id="PF01979">
    <property type="entry name" value="Amidohydro_1"/>
    <property type="match status" value="1"/>
</dbReference>
<dbReference type="EMBL" id="JBHLUH010000061">
    <property type="protein sequence ID" value="MFC0531900.1"/>
    <property type="molecule type" value="Genomic_DNA"/>
</dbReference>
<proteinExistence type="predicted"/>
<dbReference type="SUPFAM" id="SSF51338">
    <property type="entry name" value="Composite domain of metallo-dependent hydrolases"/>
    <property type="match status" value="1"/>
</dbReference>
<keyword evidence="4" id="KW-1185">Reference proteome</keyword>
<dbReference type="InterPro" id="IPR032466">
    <property type="entry name" value="Metal_Hydrolase"/>
</dbReference>
<feature type="region of interest" description="Disordered" evidence="1">
    <location>
        <begin position="413"/>
        <end position="442"/>
    </location>
</feature>
<protein>
    <submittedName>
        <fullName evidence="3">Amidohydrolase/deacetylase family metallohydrolase</fullName>
    </submittedName>
</protein>
<evidence type="ECO:0000313" key="3">
    <source>
        <dbReference type="EMBL" id="MFC0531900.1"/>
    </source>
</evidence>
<comment type="caution">
    <text evidence="3">The sequence shown here is derived from an EMBL/GenBank/DDBJ whole genome shotgun (WGS) entry which is preliminary data.</text>
</comment>
<evidence type="ECO:0000259" key="2">
    <source>
        <dbReference type="Pfam" id="PF01979"/>
    </source>
</evidence>
<dbReference type="Gene3D" id="3.20.20.140">
    <property type="entry name" value="Metal-dependent hydrolases"/>
    <property type="match status" value="1"/>
</dbReference>